<evidence type="ECO:0000313" key="2">
    <source>
        <dbReference type="EMBL" id="KAH3827451.1"/>
    </source>
</evidence>
<reference evidence="2" key="1">
    <citation type="journal article" date="2019" name="bioRxiv">
        <title>The Genome of the Zebra Mussel, Dreissena polymorpha: A Resource for Invasive Species Research.</title>
        <authorList>
            <person name="McCartney M.A."/>
            <person name="Auch B."/>
            <person name="Kono T."/>
            <person name="Mallez S."/>
            <person name="Zhang Y."/>
            <person name="Obille A."/>
            <person name="Becker A."/>
            <person name="Abrahante J.E."/>
            <person name="Garbe J."/>
            <person name="Badalamenti J.P."/>
            <person name="Herman A."/>
            <person name="Mangelson H."/>
            <person name="Liachko I."/>
            <person name="Sullivan S."/>
            <person name="Sone E.D."/>
            <person name="Koren S."/>
            <person name="Silverstein K.A.T."/>
            <person name="Beckman K.B."/>
            <person name="Gohl D.M."/>
        </authorList>
    </citation>
    <scope>NUCLEOTIDE SEQUENCE</scope>
    <source>
        <strain evidence="2">Duluth1</strain>
        <tissue evidence="2">Whole animal</tissue>
    </source>
</reference>
<keyword evidence="3" id="KW-1185">Reference proteome</keyword>
<evidence type="ECO:0000313" key="3">
    <source>
        <dbReference type="Proteomes" id="UP000828390"/>
    </source>
</evidence>
<protein>
    <submittedName>
        <fullName evidence="2">Uncharacterized protein</fullName>
    </submittedName>
</protein>
<reference evidence="2" key="2">
    <citation type="submission" date="2020-11" db="EMBL/GenBank/DDBJ databases">
        <authorList>
            <person name="McCartney M.A."/>
            <person name="Auch B."/>
            <person name="Kono T."/>
            <person name="Mallez S."/>
            <person name="Becker A."/>
            <person name="Gohl D.M."/>
            <person name="Silverstein K.A.T."/>
            <person name="Koren S."/>
            <person name="Bechman K.B."/>
            <person name="Herman A."/>
            <person name="Abrahante J.E."/>
            <person name="Garbe J."/>
        </authorList>
    </citation>
    <scope>NUCLEOTIDE SEQUENCE</scope>
    <source>
        <strain evidence="2">Duluth1</strain>
        <tissue evidence="2">Whole animal</tissue>
    </source>
</reference>
<feature type="region of interest" description="Disordered" evidence="1">
    <location>
        <begin position="1"/>
        <end position="30"/>
    </location>
</feature>
<gene>
    <name evidence="2" type="ORF">DPMN_129388</name>
</gene>
<evidence type="ECO:0000256" key="1">
    <source>
        <dbReference type="SAM" id="MobiDB-lite"/>
    </source>
</evidence>
<dbReference type="AlphaFoldDB" id="A0A9D4JXB0"/>
<feature type="compositionally biased region" description="Low complexity" evidence="1">
    <location>
        <begin position="8"/>
        <end position="25"/>
    </location>
</feature>
<dbReference type="EMBL" id="JAIWYP010000005">
    <property type="protein sequence ID" value="KAH3827451.1"/>
    <property type="molecule type" value="Genomic_DNA"/>
</dbReference>
<proteinExistence type="predicted"/>
<accession>A0A9D4JXB0</accession>
<organism evidence="2 3">
    <name type="scientific">Dreissena polymorpha</name>
    <name type="common">Zebra mussel</name>
    <name type="synonym">Mytilus polymorpha</name>
    <dbReference type="NCBI Taxonomy" id="45954"/>
    <lineage>
        <taxon>Eukaryota</taxon>
        <taxon>Metazoa</taxon>
        <taxon>Spiralia</taxon>
        <taxon>Lophotrochozoa</taxon>
        <taxon>Mollusca</taxon>
        <taxon>Bivalvia</taxon>
        <taxon>Autobranchia</taxon>
        <taxon>Heteroconchia</taxon>
        <taxon>Euheterodonta</taxon>
        <taxon>Imparidentia</taxon>
        <taxon>Neoheterodontei</taxon>
        <taxon>Myida</taxon>
        <taxon>Dreissenoidea</taxon>
        <taxon>Dreissenidae</taxon>
        <taxon>Dreissena</taxon>
    </lineage>
</organism>
<sequence>MTLPPRIGVLSSSGEEGSPSGLALLPDPRARTGTPQLSAMALPFFRHVITFHNEGFA</sequence>
<dbReference type="Proteomes" id="UP000828390">
    <property type="component" value="Unassembled WGS sequence"/>
</dbReference>
<comment type="caution">
    <text evidence="2">The sequence shown here is derived from an EMBL/GenBank/DDBJ whole genome shotgun (WGS) entry which is preliminary data.</text>
</comment>
<name>A0A9D4JXB0_DREPO</name>